<dbReference type="PANTHER" id="PTHR39535:SF2">
    <property type="entry name" value="HTTM DOMAIN-CONTAINING PROTEIN"/>
    <property type="match status" value="1"/>
</dbReference>
<dbReference type="Proteomes" id="UP000231932">
    <property type="component" value="Chromosome"/>
</dbReference>
<gene>
    <name evidence="7" type="ORF">CVV65_05530</name>
</gene>
<keyword evidence="4 5" id="KW-0472">Membrane</keyword>
<dbReference type="EMBL" id="CP024955">
    <property type="protein sequence ID" value="ATY84483.1"/>
    <property type="molecule type" value="Genomic_DNA"/>
</dbReference>
<dbReference type="RefSeq" id="WP_100667302.1">
    <property type="nucleotide sequence ID" value="NZ_CP024955.1"/>
</dbReference>
<feature type="transmembrane region" description="Helical" evidence="5">
    <location>
        <begin position="220"/>
        <end position="245"/>
    </location>
</feature>
<dbReference type="InterPro" id="IPR011020">
    <property type="entry name" value="HTTM-like"/>
</dbReference>
<dbReference type="SMART" id="SM00752">
    <property type="entry name" value="HTTM"/>
    <property type="match status" value="1"/>
</dbReference>
<dbReference type="InterPro" id="IPR052964">
    <property type="entry name" value="Sporulation_signal_mat"/>
</dbReference>
<evidence type="ECO:0000256" key="3">
    <source>
        <dbReference type="ARBA" id="ARBA00022989"/>
    </source>
</evidence>
<evidence type="ECO:0000256" key="1">
    <source>
        <dbReference type="ARBA" id="ARBA00004127"/>
    </source>
</evidence>
<evidence type="ECO:0000256" key="2">
    <source>
        <dbReference type="ARBA" id="ARBA00022692"/>
    </source>
</evidence>
<dbReference type="AlphaFoldDB" id="A0A2K8N585"/>
<evidence type="ECO:0000259" key="6">
    <source>
        <dbReference type="SMART" id="SM00752"/>
    </source>
</evidence>
<accession>A0A2K8N585</accession>
<dbReference type="NCBIfam" id="TIGR04033">
    <property type="entry name" value="export_SdpB"/>
    <property type="match status" value="1"/>
</dbReference>
<keyword evidence="8" id="KW-1185">Reference proteome</keyword>
<dbReference type="InterPro" id="IPR023894">
    <property type="entry name" value="Sporulation_SdpB"/>
</dbReference>
<evidence type="ECO:0000256" key="5">
    <source>
        <dbReference type="SAM" id="Phobius"/>
    </source>
</evidence>
<feature type="transmembrane region" description="Helical" evidence="5">
    <location>
        <begin position="71"/>
        <end position="91"/>
    </location>
</feature>
<keyword evidence="3 5" id="KW-1133">Transmembrane helix</keyword>
<comment type="subcellular location">
    <subcellularLocation>
        <location evidence="1">Endomembrane system</location>
        <topology evidence="1">Multi-pass membrane protein</topology>
    </subcellularLocation>
</comment>
<feature type="domain" description="HTTM-like" evidence="6">
    <location>
        <begin position="15"/>
        <end position="290"/>
    </location>
</feature>
<dbReference type="PANTHER" id="PTHR39535">
    <property type="entry name" value="SPORULATION-DELAYING PROTEIN SDPB"/>
    <property type="match status" value="1"/>
</dbReference>
<feature type="transmembrane region" description="Helical" evidence="5">
    <location>
        <begin position="162"/>
        <end position="180"/>
    </location>
</feature>
<evidence type="ECO:0000256" key="4">
    <source>
        <dbReference type="ARBA" id="ARBA00023136"/>
    </source>
</evidence>
<feature type="transmembrane region" description="Helical" evidence="5">
    <location>
        <begin position="29"/>
        <end position="51"/>
    </location>
</feature>
<evidence type="ECO:0000313" key="7">
    <source>
        <dbReference type="EMBL" id="ATY84483.1"/>
    </source>
</evidence>
<dbReference type="KEGG" id="kyr:CVV65_05530"/>
<reference evidence="8" key="1">
    <citation type="submission" date="2017-11" db="EMBL/GenBank/DDBJ databases">
        <title>Complete Genome Sequence of Kyrpidia sp. Strain EA-1, a thermophilic, hydrogen-oxidizing Bacterium, isolated from the Azores.</title>
        <authorList>
            <person name="Reiner J.E."/>
            <person name="Lapp C.J."/>
            <person name="Bunk B."/>
            <person name="Gescher J."/>
        </authorList>
    </citation>
    <scope>NUCLEOTIDE SEQUENCE [LARGE SCALE GENOMIC DNA]</scope>
    <source>
        <strain evidence="8">EA-1</strain>
    </source>
</reference>
<protein>
    <recommendedName>
        <fullName evidence="6">HTTM-like domain-containing protein</fullName>
    </recommendedName>
</protein>
<proteinExistence type="predicted"/>
<sequence>MMTRLGRVAFDWVSQGNPWTNVYGFSRSLIALATAMTLAFNDASVFFRPAAGILTYPNRGALPGIFNMVPASYTYLNVVRWVCVVILLLVASGWRPRITCVLHWWISYSLFTSAITIDGGEQVATVMTLLLLPIALTDNRKWHWQTPADTLTIRNDEVLRRIVAYVTLTAIRVQVAIIYFNSTVAKLAQPEWIDGTAVYYYLNDPMLGLPSLLKNALNPILTSSAVVIPTWGTLILQTCLFAALFAPKSTWKYFLRAALLFHESIALMLGLVSFSLIMVASLVLFLHPAEKPFLWPDRFWSLLLRRTNLIFRRSEHAESSM</sequence>
<keyword evidence="2 5" id="KW-0812">Transmembrane</keyword>
<feature type="transmembrane region" description="Helical" evidence="5">
    <location>
        <begin position="265"/>
        <end position="286"/>
    </location>
</feature>
<evidence type="ECO:0000313" key="8">
    <source>
        <dbReference type="Proteomes" id="UP000231932"/>
    </source>
</evidence>
<name>A0A2K8N585_9BACL</name>
<dbReference type="GO" id="GO:0012505">
    <property type="term" value="C:endomembrane system"/>
    <property type="evidence" value="ECO:0007669"/>
    <property type="project" value="UniProtKB-SubCell"/>
</dbReference>
<dbReference type="OrthoDB" id="128729at2"/>
<organism evidence="7 8">
    <name type="scientific">Kyrpidia spormannii</name>
    <dbReference type="NCBI Taxonomy" id="2055160"/>
    <lineage>
        <taxon>Bacteria</taxon>
        <taxon>Bacillati</taxon>
        <taxon>Bacillota</taxon>
        <taxon>Bacilli</taxon>
        <taxon>Bacillales</taxon>
        <taxon>Alicyclobacillaceae</taxon>
        <taxon>Kyrpidia</taxon>
    </lineage>
</organism>